<evidence type="ECO:0000313" key="2">
    <source>
        <dbReference type="Proteomes" id="UP000607653"/>
    </source>
</evidence>
<evidence type="ECO:0000313" key="1">
    <source>
        <dbReference type="EMBL" id="DAD34254.1"/>
    </source>
</evidence>
<comment type="caution">
    <text evidence="1">The sequence shown here is derived from an EMBL/GenBank/DDBJ whole genome shotgun (WGS) entry which is preliminary data.</text>
</comment>
<dbReference type="Proteomes" id="UP000607653">
    <property type="component" value="Unassembled WGS sequence"/>
</dbReference>
<name>A0A822YJ88_NELNU</name>
<accession>A0A822YJ88</accession>
<protein>
    <submittedName>
        <fullName evidence="1">Uncharacterized protein</fullName>
    </submittedName>
</protein>
<keyword evidence="2" id="KW-1185">Reference proteome</keyword>
<reference evidence="1 2" key="1">
    <citation type="journal article" date="2020" name="Mol. Biol. Evol.">
        <title>Distinct Expression and Methylation Patterns for Genes with Different Fates following a Single Whole-Genome Duplication in Flowering Plants.</title>
        <authorList>
            <person name="Shi T."/>
            <person name="Rahmani R.S."/>
            <person name="Gugger P.F."/>
            <person name="Wang M."/>
            <person name="Li H."/>
            <person name="Zhang Y."/>
            <person name="Li Z."/>
            <person name="Wang Q."/>
            <person name="Van de Peer Y."/>
            <person name="Marchal K."/>
            <person name="Chen J."/>
        </authorList>
    </citation>
    <scope>NUCLEOTIDE SEQUENCE [LARGE SCALE GENOMIC DNA]</scope>
    <source>
        <tissue evidence="1">Leaf</tissue>
    </source>
</reference>
<sequence>MKWYLVCKWDFQLLAYLRRGGQKANPKETYRGGSLSMILHVFWHDTYQQTCVHVPKLVWLSPFDFEWQLMIVYIKIFLSQTTELNLHGMGLHGH</sequence>
<proteinExistence type="predicted"/>
<organism evidence="1 2">
    <name type="scientific">Nelumbo nucifera</name>
    <name type="common">Sacred lotus</name>
    <dbReference type="NCBI Taxonomy" id="4432"/>
    <lineage>
        <taxon>Eukaryota</taxon>
        <taxon>Viridiplantae</taxon>
        <taxon>Streptophyta</taxon>
        <taxon>Embryophyta</taxon>
        <taxon>Tracheophyta</taxon>
        <taxon>Spermatophyta</taxon>
        <taxon>Magnoliopsida</taxon>
        <taxon>Proteales</taxon>
        <taxon>Nelumbonaceae</taxon>
        <taxon>Nelumbo</taxon>
    </lineage>
</organism>
<gene>
    <name evidence="1" type="ORF">HUJ06_004894</name>
</gene>
<dbReference type="AlphaFoldDB" id="A0A822YJ88"/>
<dbReference type="EMBL" id="DUZY01000004">
    <property type="protein sequence ID" value="DAD34254.1"/>
    <property type="molecule type" value="Genomic_DNA"/>
</dbReference>